<dbReference type="SUPFAM" id="SSF47226">
    <property type="entry name" value="Histidine-containing phosphotransfer domain, HPT domain"/>
    <property type="match status" value="1"/>
</dbReference>
<protein>
    <submittedName>
        <fullName evidence="3">Hpt domain-containing protein</fullName>
    </submittedName>
</protein>
<evidence type="ECO:0000313" key="3">
    <source>
        <dbReference type="EMBL" id="MCP8937967.1"/>
    </source>
</evidence>
<reference evidence="3 4" key="1">
    <citation type="submission" date="2022-07" db="EMBL/GenBank/DDBJ databases">
        <authorList>
            <person name="Li W.-J."/>
            <person name="Deng Q.-Q."/>
        </authorList>
    </citation>
    <scope>NUCLEOTIDE SEQUENCE [LARGE SCALE GENOMIC DNA]</scope>
    <source>
        <strain evidence="3 4">SYSU M60028</strain>
    </source>
</reference>
<feature type="domain" description="HPt" evidence="2">
    <location>
        <begin position="38"/>
        <end position="102"/>
    </location>
</feature>
<comment type="caution">
    <text evidence="3">The sequence shown here is derived from an EMBL/GenBank/DDBJ whole genome shotgun (WGS) entry which is preliminary data.</text>
</comment>
<evidence type="ECO:0000259" key="2">
    <source>
        <dbReference type="Pfam" id="PF01627"/>
    </source>
</evidence>
<dbReference type="Pfam" id="PF01627">
    <property type="entry name" value="Hpt"/>
    <property type="match status" value="1"/>
</dbReference>
<dbReference type="RefSeq" id="WP_254739419.1">
    <property type="nucleotide sequence ID" value="NZ_JANCLU010000004.1"/>
</dbReference>
<proteinExistence type="predicted"/>
<dbReference type="EMBL" id="JANCLU010000004">
    <property type="protein sequence ID" value="MCP8937967.1"/>
    <property type="molecule type" value="Genomic_DNA"/>
</dbReference>
<dbReference type="InterPro" id="IPR008207">
    <property type="entry name" value="Sig_transdc_His_kin_Hpt_dom"/>
</dbReference>
<sequence length="120" mass="13052">MTHRQLPSPDLFDPDAFATISEALGRQQTTDVMGRLADQIAERLGAFDQGLDALSRHAHEILNAAGMLGFAGLARACRALHDKVRRGEEVEREMVALAEMRDRTLALIAELRGRGGAASE</sequence>
<evidence type="ECO:0000313" key="4">
    <source>
        <dbReference type="Proteomes" id="UP001205890"/>
    </source>
</evidence>
<dbReference type="InterPro" id="IPR036641">
    <property type="entry name" value="HPT_dom_sf"/>
</dbReference>
<dbReference type="Proteomes" id="UP001205890">
    <property type="component" value="Unassembled WGS sequence"/>
</dbReference>
<gene>
    <name evidence="3" type="ORF">NK718_05520</name>
</gene>
<accession>A0ABT1L910</accession>
<keyword evidence="1" id="KW-0902">Two-component regulatory system</keyword>
<organism evidence="3 4">
    <name type="scientific">Alsobacter ponti</name>
    <dbReference type="NCBI Taxonomy" id="2962936"/>
    <lineage>
        <taxon>Bacteria</taxon>
        <taxon>Pseudomonadati</taxon>
        <taxon>Pseudomonadota</taxon>
        <taxon>Alphaproteobacteria</taxon>
        <taxon>Hyphomicrobiales</taxon>
        <taxon>Alsobacteraceae</taxon>
        <taxon>Alsobacter</taxon>
    </lineage>
</organism>
<keyword evidence="4" id="KW-1185">Reference proteome</keyword>
<dbReference type="Gene3D" id="1.20.120.160">
    <property type="entry name" value="HPT domain"/>
    <property type="match status" value="1"/>
</dbReference>
<evidence type="ECO:0000256" key="1">
    <source>
        <dbReference type="ARBA" id="ARBA00023012"/>
    </source>
</evidence>
<name>A0ABT1L910_9HYPH</name>